<keyword evidence="3 4" id="KW-0408">Iron</keyword>
<dbReference type="EMBL" id="FOPP01000004">
    <property type="protein sequence ID" value="SFH03795.1"/>
    <property type="molecule type" value="Genomic_DNA"/>
</dbReference>
<dbReference type="PANTHER" id="PTHR35008">
    <property type="entry name" value="BLL4482 PROTEIN-RELATED"/>
    <property type="match status" value="1"/>
</dbReference>
<reference evidence="6 7" key="1">
    <citation type="submission" date="2016-10" db="EMBL/GenBank/DDBJ databases">
        <authorList>
            <person name="de Groot N.N."/>
        </authorList>
    </citation>
    <scope>NUCLEOTIDE SEQUENCE [LARGE SCALE GENOMIC DNA]</scope>
    <source>
        <strain evidence="6 7">DSM 18684</strain>
    </source>
</reference>
<dbReference type="GO" id="GO:0046872">
    <property type="term" value="F:metal ion binding"/>
    <property type="evidence" value="ECO:0007669"/>
    <property type="project" value="UniProtKB-KW"/>
</dbReference>
<dbReference type="GO" id="GO:0009055">
    <property type="term" value="F:electron transfer activity"/>
    <property type="evidence" value="ECO:0007669"/>
    <property type="project" value="InterPro"/>
</dbReference>
<keyword evidence="2 4" id="KW-0479">Metal-binding</keyword>
<keyword evidence="1 4" id="KW-0349">Heme</keyword>
<protein>
    <submittedName>
        <fullName evidence="6">Cytochrome c</fullName>
    </submittedName>
</protein>
<evidence type="ECO:0000313" key="7">
    <source>
        <dbReference type="Proteomes" id="UP000199666"/>
    </source>
</evidence>
<dbReference type="PANTHER" id="PTHR35008:SF8">
    <property type="entry name" value="ALCOHOL DEHYDROGENASE CYTOCHROME C SUBUNIT"/>
    <property type="match status" value="1"/>
</dbReference>
<dbReference type="AlphaFoldDB" id="A0A1I2WRA8"/>
<dbReference type="GO" id="GO:0020037">
    <property type="term" value="F:heme binding"/>
    <property type="evidence" value="ECO:0007669"/>
    <property type="project" value="InterPro"/>
</dbReference>
<dbReference type="RefSeq" id="WP_090993175.1">
    <property type="nucleotide sequence ID" value="NZ_FOPP01000004.1"/>
</dbReference>
<gene>
    <name evidence="6" type="ORF">SAMN04489864_104231</name>
</gene>
<dbReference type="InterPro" id="IPR009056">
    <property type="entry name" value="Cyt_c-like_dom"/>
</dbReference>
<name>A0A1I2WRA8_9SPHI</name>
<evidence type="ECO:0000256" key="4">
    <source>
        <dbReference type="PROSITE-ProRule" id="PRU00433"/>
    </source>
</evidence>
<dbReference type="STRING" id="414048.SAMN04489864_104231"/>
<dbReference type="InterPro" id="IPR036909">
    <property type="entry name" value="Cyt_c-like_dom_sf"/>
</dbReference>
<evidence type="ECO:0000313" key="6">
    <source>
        <dbReference type="EMBL" id="SFH03795.1"/>
    </source>
</evidence>
<evidence type="ECO:0000256" key="1">
    <source>
        <dbReference type="ARBA" id="ARBA00022617"/>
    </source>
</evidence>
<dbReference type="Proteomes" id="UP000199666">
    <property type="component" value="Unassembled WGS sequence"/>
</dbReference>
<sequence>MKLFPLLFCGITFSLAYFSNQDKELAKSIARGKEIYVETCIACHMGKGEGVKNTFPPLAKADYLLNSPTKAIASIKFGLKGKIMVNGVIYEGMMPSPNIGNDEIADVMNYILNSWGNSTKQPMITEKMVEAVKK</sequence>
<evidence type="ECO:0000256" key="2">
    <source>
        <dbReference type="ARBA" id="ARBA00022723"/>
    </source>
</evidence>
<proteinExistence type="predicted"/>
<keyword evidence="7" id="KW-1185">Reference proteome</keyword>
<dbReference type="OrthoDB" id="9811395at2"/>
<organism evidence="6 7">
    <name type="scientific">Pedobacter insulae</name>
    <dbReference type="NCBI Taxonomy" id="414048"/>
    <lineage>
        <taxon>Bacteria</taxon>
        <taxon>Pseudomonadati</taxon>
        <taxon>Bacteroidota</taxon>
        <taxon>Sphingobacteriia</taxon>
        <taxon>Sphingobacteriales</taxon>
        <taxon>Sphingobacteriaceae</taxon>
        <taxon>Pedobacter</taxon>
    </lineage>
</organism>
<dbReference type="Pfam" id="PF00034">
    <property type="entry name" value="Cytochrom_C"/>
    <property type="match status" value="1"/>
</dbReference>
<dbReference type="Gene3D" id="1.10.760.10">
    <property type="entry name" value="Cytochrome c-like domain"/>
    <property type="match status" value="1"/>
</dbReference>
<dbReference type="SUPFAM" id="SSF46626">
    <property type="entry name" value="Cytochrome c"/>
    <property type="match status" value="1"/>
</dbReference>
<feature type="domain" description="Cytochrome c" evidence="5">
    <location>
        <begin position="27"/>
        <end position="115"/>
    </location>
</feature>
<dbReference type="InterPro" id="IPR051459">
    <property type="entry name" value="Cytochrome_c-type_DH"/>
</dbReference>
<dbReference type="PROSITE" id="PS51007">
    <property type="entry name" value="CYTC"/>
    <property type="match status" value="1"/>
</dbReference>
<evidence type="ECO:0000256" key="3">
    <source>
        <dbReference type="ARBA" id="ARBA00023004"/>
    </source>
</evidence>
<evidence type="ECO:0000259" key="5">
    <source>
        <dbReference type="PROSITE" id="PS51007"/>
    </source>
</evidence>
<accession>A0A1I2WRA8</accession>